<evidence type="ECO:0000313" key="1">
    <source>
        <dbReference type="EMBL" id="JAH28887.1"/>
    </source>
</evidence>
<name>A0A0E9RJB4_ANGAN</name>
<organism evidence="1">
    <name type="scientific">Anguilla anguilla</name>
    <name type="common">European freshwater eel</name>
    <name type="synonym">Muraena anguilla</name>
    <dbReference type="NCBI Taxonomy" id="7936"/>
    <lineage>
        <taxon>Eukaryota</taxon>
        <taxon>Metazoa</taxon>
        <taxon>Chordata</taxon>
        <taxon>Craniata</taxon>
        <taxon>Vertebrata</taxon>
        <taxon>Euteleostomi</taxon>
        <taxon>Actinopterygii</taxon>
        <taxon>Neopterygii</taxon>
        <taxon>Teleostei</taxon>
        <taxon>Anguilliformes</taxon>
        <taxon>Anguillidae</taxon>
        <taxon>Anguilla</taxon>
    </lineage>
</organism>
<reference evidence="1" key="2">
    <citation type="journal article" date="2015" name="Fish Shellfish Immunol.">
        <title>Early steps in the European eel (Anguilla anguilla)-Vibrio vulnificus interaction in the gills: Role of the RtxA13 toxin.</title>
        <authorList>
            <person name="Callol A."/>
            <person name="Pajuelo D."/>
            <person name="Ebbesson L."/>
            <person name="Teles M."/>
            <person name="MacKenzie S."/>
            <person name="Amaro C."/>
        </authorList>
    </citation>
    <scope>NUCLEOTIDE SEQUENCE</scope>
</reference>
<dbReference type="EMBL" id="GBXM01079690">
    <property type="protein sequence ID" value="JAH28887.1"/>
    <property type="molecule type" value="Transcribed_RNA"/>
</dbReference>
<proteinExistence type="predicted"/>
<dbReference type="AlphaFoldDB" id="A0A0E9RJB4"/>
<sequence>MSKITSPFKTNRPTGWVIPFSFCYWSAFYSKGNFSWFHNVLSFFALQTPVMT</sequence>
<reference evidence="1" key="1">
    <citation type="submission" date="2014-11" db="EMBL/GenBank/DDBJ databases">
        <authorList>
            <person name="Amaro Gonzalez C."/>
        </authorList>
    </citation>
    <scope>NUCLEOTIDE SEQUENCE</scope>
</reference>
<accession>A0A0E9RJB4</accession>
<protein>
    <submittedName>
        <fullName evidence="1">Uncharacterized protein</fullName>
    </submittedName>
</protein>